<name>A0A0F9IPZ0_9ZZZZ</name>
<feature type="transmembrane region" description="Helical" evidence="1">
    <location>
        <begin position="52"/>
        <end position="81"/>
    </location>
</feature>
<protein>
    <recommendedName>
        <fullName evidence="2">DUF374 domain-containing protein</fullName>
    </recommendedName>
</protein>
<gene>
    <name evidence="3" type="ORF">LCGC14_1552500</name>
</gene>
<dbReference type="SUPFAM" id="SSF69593">
    <property type="entry name" value="Glycerol-3-phosphate (1)-acyltransferase"/>
    <property type="match status" value="1"/>
</dbReference>
<comment type="caution">
    <text evidence="3">The sequence shown here is derived from an EMBL/GenBank/DDBJ whole genome shotgun (WGS) entry which is preliminary data.</text>
</comment>
<keyword evidence="1" id="KW-1133">Transmembrane helix</keyword>
<evidence type="ECO:0000259" key="2">
    <source>
        <dbReference type="Pfam" id="PF04028"/>
    </source>
</evidence>
<dbReference type="AlphaFoldDB" id="A0A0F9IPZ0"/>
<accession>A0A0F9IPZ0</accession>
<dbReference type="Pfam" id="PF04028">
    <property type="entry name" value="DUF374"/>
    <property type="match status" value="1"/>
</dbReference>
<reference evidence="3" key="1">
    <citation type="journal article" date="2015" name="Nature">
        <title>Complex archaea that bridge the gap between prokaryotes and eukaryotes.</title>
        <authorList>
            <person name="Spang A."/>
            <person name="Saw J.H."/>
            <person name="Jorgensen S.L."/>
            <person name="Zaremba-Niedzwiedzka K."/>
            <person name="Martijn J."/>
            <person name="Lind A.E."/>
            <person name="van Eijk R."/>
            <person name="Schleper C."/>
            <person name="Guy L."/>
            <person name="Ettema T.J."/>
        </authorList>
    </citation>
    <scope>NUCLEOTIDE SEQUENCE</scope>
</reference>
<organism evidence="3">
    <name type="scientific">marine sediment metagenome</name>
    <dbReference type="NCBI Taxonomy" id="412755"/>
    <lineage>
        <taxon>unclassified sequences</taxon>
        <taxon>metagenomes</taxon>
        <taxon>ecological metagenomes</taxon>
    </lineage>
</organism>
<keyword evidence="1" id="KW-0812">Transmembrane</keyword>
<dbReference type="InterPro" id="IPR007172">
    <property type="entry name" value="DUF374"/>
</dbReference>
<proteinExistence type="predicted"/>
<dbReference type="EMBL" id="LAZR01011883">
    <property type="protein sequence ID" value="KKM55590.1"/>
    <property type="molecule type" value="Genomic_DNA"/>
</dbReference>
<feature type="transmembrane region" description="Helical" evidence="1">
    <location>
        <begin position="12"/>
        <end position="32"/>
    </location>
</feature>
<evidence type="ECO:0000313" key="3">
    <source>
        <dbReference type="EMBL" id="KKM55590.1"/>
    </source>
</evidence>
<evidence type="ECO:0000256" key="1">
    <source>
        <dbReference type="SAM" id="Phobius"/>
    </source>
</evidence>
<feature type="domain" description="DUF374" evidence="2">
    <location>
        <begin position="118"/>
        <end position="181"/>
    </location>
</feature>
<keyword evidence="1" id="KW-0472">Membrane</keyword>
<sequence>MNPITYRKQIQLLFVRFAVAVVLKIVIEQTLYETVGRQVLLNLVIRRLFHRFVFQRILCPIVVIKVPGWFAQIILLFIFITSRITIIGGKELERIKKEKQRVIFAFWHGDYTLLLFSFRIKKAVALVHSSFRGDFMAQLASVFKYRIVRISRRRRSIMPFMEAIKEGYSGFIAVDGPLGPARETKAGAIYIARKSRAKIIPLAVQARRGFLLNRWDNHCLPLPFNNITISIGKPIVVKEGDSLELKRGEVTSSLLELTQIN</sequence>